<dbReference type="EMBL" id="MLCN01000017">
    <property type="protein sequence ID" value="ONG40536.1"/>
    <property type="molecule type" value="Genomic_DNA"/>
</dbReference>
<keyword evidence="1" id="KW-0812">Transmembrane</keyword>
<organism evidence="2 3">
    <name type="scientific">Alkanindiges hydrocarboniclasticus</name>
    <dbReference type="NCBI Taxonomy" id="1907941"/>
    <lineage>
        <taxon>Bacteria</taxon>
        <taxon>Pseudomonadati</taxon>
        <taxon>Pseudomonadota</taxon>
        <taxon>Gammaproteobacteria</taxon>
        <taxon>Moraxellales</taxon>
        <taxon>Moraxellaceae</taxon>
        <taxon>Alkanindiges</taxon>
    </lineage>
</organism>
<gene>
    <name evidence="2" type="ORF">BKE30_07240</name>
</gene>
<accession>A0A1S8CUB3</accession>
<name>A0A1S8CUB3_9GAMM</name>
<keyword evidence="1" id="KW-1133">Transmembrane helix</keyword>
<sequence>MTHKHECIFQFNEIDKMPHTLKYKAFKLLNIHYDFANLGICFHVLMSFLNILKIEDLVN</sequence>
<proteinExistence type="predicted"/>
<dbReference type="Proteomes" id="UP000192132">
    <property type="component" value="Unassembled WGS sequence"/>
</dbReference>
<reference evidence="2 3" key="1">
    <citation type="submission" date="2016-10" db="EMBL/GenBank/DDBJ databases">
        <title>Draft Genome sequence of Alkanindiges sp. strain H1.</title>
        <authorList>
            <person name="Subhash Y."/>
            <person name="Lee S."/>
        </authorList>
    </citation>
    <scope>NUCLEOTIDE SEQUENCE [LARGE SCALE GENOMIC DNA]</scope>
    <source>
        <strain evidence="2 3">H1</strain>
    </source>
</reference>
<evidence type="ECO:0000256" key="1">
    <source>
        <dbReference type="SAM" id="Phobius"/>
    </source>
</evidence>
<feature type="transmembrane region" description="Helical" evidence="1">
    <location>
        <begin position="31"/>
        <end position="52"/>
    </location>
</feature>
<keyword evidence="3" id="KW-1185">Reference proteome</keyword>
<comment type="caution">
    <text evidence="2">The sequence shown here is derived from an EMBL/GenBank/DDBJ whole genome shotgun (WGS) entry which is preliminary data.</text>
</comment>
<protein>
    <submittedName>
        <fullName evidence="2">Uncharacterized protein</fullName>
    </submittedName>
</protein>
<keyword evidence="1" id="KW-0472">Membrane</keyword>
<evidence type="ECO:0000313" key="3">
    <source>
        <dbReference type="Proteomes" id="UP000192132"/>
    </source>
</evidence>
<evidence type="ECO:0000313" key="2">
    <source>
        <dbReference type="EMBL" id="ONG40536.1"/>
    </source>
</evidence>
<dbReference type="AlphaFoldDB" id="A0A1S8CUB3"/>